<dbReference type="EMBL" id="BRLB01000012">
    <property type="protein sequence ID" value="GKX30809.1"/>
    <property type="molecule type" value="Genomic_DNA"/>
</dbReference>
<comment type="caution">
    <text evidence="1">The sequence shown here is derived from an EMBL/GenBank/DDBJ whole genome shotgun (WGS) entry which is preliminary data.</text>
</comment>
<proteinExistence type="predicted"/>
<accession>A0A9W5YD03</accession>
<dbReference type="AlphaFoldDB" id="A0A9W5YD03"/>
<sequence>MGCNISTCCGIGSSLIGGCKCSVQYGYTDKVITITAAGTFNIWQADMGLPGLSGTFVVQPQAPLPNNTFVSINGGALIAIQNDILSNSVNPLESVDIITGAGTTELCVSIIATGFECC</sequence>
<protein>
    <submittedName>
        <fullName evidence="1">Uncharacterized protein</fullName>
    </submittedName>
</protein>
<gene>
    <name evidence="1" type="ORF">SH1V18_32890</name>
</gene>
<keyword evidence="2" id="KW-1185">Reference proteome</keyword>
<evidence type="ECO:0000313" key="2">
    <source>
        <dbReference type="Proteomes" id="UP001144256"/>
    </source>
</evidence>
<name>A0A9W5YD03_9FIRM</name>
<dbReference type="Proteomes" id="UP001144256">
    <property type="component" value="Unassembled WGS sequence"/>
</dbReference>
<dbReference type="RefSeq" id="WP_281817303.1">
    <property type="nucleotide sequence ID" value="NZ_BRLB01000012.1"/>
</dbReference>
<organism evidence="1 2">
    <name type="scientific">Vallitalea longa</name>
    <dbReference type="NCBI Taxonomy" id="2936439"/>
    <lineage>
        <taxon>Bacteria</taxon>
        <taxon>Bacillati</taxon>
        <taxon>Bacillota</taxon>
        <taxon>Clostridia</taxon>
        <taxon>Lachnospirales</taxon>
        <taxon>Vallitaleaceae</taxon>
        <taxon>Vallitalea</taxon>
    </lineage>
</organism>
<evidence type="ECO:0000313" key="1">
    <source>
        <dbReference type="EMBL" id="GKX30809.1"/>
    </source>
</evidence>
<reference evidence="1" key="1">
    <citation type="submission" date="2022-06" db="EMBL/GenBank/DDBJ databases">
        <title>Vallitalea longa sp. nov., an anaerobic bacterium isolated from marine sediment.</title>
        <authorList>
            <person name="Hirano S."/>
            <person name="Terahara T."/>
            <person name="Mori K."/>
            <person name="Hamada M."/>
            <person name="Matsumoto R."/>
            <person name="Kobayashi T."/>
        </authorList>
    </citation>
    <scope>NUCLEOTIDE SEQUENCE</scope>
    <source>
        <strain evidence="1">SH18-1</strain>
    </source>
</reference>